<name>A0A812YMX0_9DINO</name>
<comment type="caution">
    <text evidence="2">The sequence shown here is derived from an EMBL/GenBank/DDBJ whole genome shotgun (WGS) entry which is preliminary data.</text>
</comment>
<dbReference type="InterPro" id="IPR036188">
    <property type="entry name" value="FAD/NAD-bd_sf"/>
</dbReference>
<dbReference type="PANTHER" id="PTHR13847">
    <property type="entry name" value="SARCOSINE DEHYDROGENASE-RELATED"/>
    <property type="match status" value="1"/>
</dbReference>
<reference evidence="2" key="1">
    <citation type="submission" date="2021-02" db="EMBL/GenBank/DDBJ databases">
        <authorList>
            <person name="Dougan E. K."/>
            <person name="Rhodes N."/>
            <person name="Thang M."/>
            <person name="Chan C."/>
        </authorList>
    </citation>
    <scope>NUCLEOTIDE SEQUENCE</scope>
</reference>
<organism evidence="2 3">
    <name type="scientific">Symbiodinium necroappetens</name>
    <dbReference type="NCBI Taxonomy" id="1628268"/>
    <lineage>
        <taxon>Eukaryota</taxon>
        <taxon>Sar</taxon>
        <taxon>Alveolata</taxon>
        <taxon>Dinophyceae</taxon>
        <taxon>Suessiales</taxon>
        <taxon>Symbiodiniaceae</taxon>
        <taxon>Symbiodinium</taxon>
    </lineage>
</organism>
<gene>
    <name evidence="2" type="primary">puuB</name>
    <name evidence="2" type="ORF">SNEC2469_LOCUS23173</name>
</gene>
<dbReference type="EMBL" id="CAJNJA010042966">
    <property type="protein sequence ID" value="CAE7789088.1"/>
    <property type="molecule type" value="Genomic_DNA"/>
</dbReference>
<proteinExistence type="predicted"/>
<accession>A0A812YMX0</accession>
<dbReference type="Pfam" id="PF01266">
    <property type="entry name" value="DAO"/>
    <property type="match status" value="1"/>
</dbReference>
<dbReference type="SUPFAM" id="SSF51905">
    <property type="entry name" value="FAD/NAD(P)-binding domain"/>
    <property type="match status" value="1"/>
</dbReference>
<evidence type="ECO:0000259" key="1">
    <source>
        <dbReference type="Pfam" id="PF01266"/>
    </source>
</evidence>
<dbReference type="InterPro" id="IPR006076">
    <property type="entry name" value="FAD-dep_OxRdtase"/>
</dbReference>
<dbReference type="PANTHER" id="PTHR13847:SF281">
    <property type="entry name" value="FAD DEPENDENT OXIDOREDUCTASE DOMAIN-CONTAINING PROTEIN"/>
    <property type="match status" value="1"/>
</dbReference>
<sequence>MSRQAHTDSWYAATARPQPHYPELTESLSCDVCVVGGGYTGVTAALELAERGFDVVLLEANRIGWGASGRNGGQICTGFSSSPDKLIDWVGLDDARRLFAMTEEGKQIIRDRVARHDIDCDLTWGYFHAADRPRELRECEEAAETLSKLGYEAQEVVRDAERAQRHAASPRFIGGLYESGAGHLHPLNYCLGLARAAAQTGVRIFEGTRALTIDTEAAKVSTAKGEVSAKFLVLAMNAYLGDLVPGLRSRIMPVGTYIAATETLGENRAKGLIPGNAAVADMKFVLNYFRRSPDHRLLFGGRVSYSTLMPPNLPRAMRKKMLEVYPDLADVGFDFTWGGFVAITVERSPHLGRLGRRTYFAQGFSGSGVTLTGIAGRVLAEAIAGQAGRLDLFAKLPHTPFPGGRILRTPSLVLAMLWYRLRDLVP</sequence>
<dbReference type="GO" id="GO:0005737">
    <property type="term" value="C:cytoplasm"/>
    <property type="evidence" value="ECO:0007669"/>
    <property type="project" value="TreeGrafter"/>
</dbReference>
<protein>
    <submittedName>
        <fullName evidence="2">PuuB protein</fullName>
    </submittedName>
</protein>
<evidence type="ECO:0000313" key="3">
    <source>
        <dbReference type="Proteomes" id="UP000601435"/>
    </source>
</evidence>
<dbReference type="Proteomes" id="UP000601435">
    <property type="component" value="Unassembled WGS sequence"/>
</dbReference>
<evidence type="ECO:0000313" key="2">
    <source>
        <dbReference type="EMBL" id="CAE7789088.1"/>
    </source>
</evidence>
<dbReference type="Gene3D" id="3.50.50.60">
    <property type="entry name" value="FAD/NAD(P)-binding domain"/>
    <property type="match status" value="1"/>
</dbReference>
<keyword evidence="3" id="KW-1185">Reference proteome</keyword>
<dbReference type="Gene3D" id="3.30.9.10">
    <property type="entry name" value="D-Amino Acid Oxidase, subunit A, domain 2"/>
    <property type="match status" value="1"/>
</dbReference>
<feature type="domain" description="FAD dependent oxidoreductase" evidence="1">
    <location>
        <begin position="31"/>
        <end position="381"/>
    </location>
</feature>
<dbReference type="OrthoDB" id="10050913at2759"/>
<dbReference type="AlphaFoldDB" id="A0A812YMX0"/>